<dbReference type="EMBL" id="CM023481">
    <property type="protein sequence ID" value="KAH6946395.1"/>
    <property type="molecule type" value="Genomic_DNA"/>
</dbReference>
<name>A0ACB7THW2_HYAAI</name>
<reference evidence="1" key="1">
    <citation type="submission" date="2020-05" db="EMBL/GenBank/DDBJ databases">
        <title>Large-scale comparative analyses of tick genomes elucidate their genetic diversity and vector capacities.</title>
        <authorList>
            <person name="Jia N."/>
            <person name="Wang J."/>
            <person name="Shi W."/>
            <person name="Du L."/>
            <person name="Sun Y."/>
            <person name="Zhan W."/>
            <person name="Jiang J."/>
            <person name="Wang Q."/>
            <person name="Zhang B."/>
            <person name="Ji P."/>
            <person name="Sakyi L.B."/>
            <person name="Cui X."/>
            <person name="Yuan T."/>
            <person name="Jiang B."/>
            <person name="Yang W."/>
            <person name="Lam T.T.-Y."/>
            <person name="Chang Q."/>
            <person name="Ding S."/>
            <person name="Wang X."/>
            <person name="Zhu J."/>
            <person name="Ruan X."/>
            <person name="Zhao L."/>
            <person name="Wei J."/>
            <person name="Que T."/>
            <person name="Du C."/>
            <person name="Cheng J."/>
            <person name="Dai P."/>
            <person name="Han X."/>
            <person name="Huang E."/>
            <person name="Gao Y."/>
            <person name="Liu J."/>
            <person name="Shao H."/>
            <person name="Ye R."/>
            <person name="Li L."/>
            <person name="Wei W."/>
            <person name="Wang X."/>
            <person name="Wang C."/>
            <person name="Yang T."/>
            <person name="Huo Q."/>
            <person name="Li W."/>
            <person name="Guo W."/>
            <person name="Chen H."/>
            <person name="Zhou L."/>
            <person name="Ni X."/>
            <person name="Tian J."/>
            <person name="Zhou Y."/>
            <person name="Sheng Y."/>
            <person name="Liu T."/>
            <person name="Pan Y."/>
            <person name="Xia L."/>
            <person name="Li J."/>
            <person name="Zhao F."/>
            <person name="Cao W."/>
        </authorList>
    </citation>
    <scope>NUCLEOTIDE SEQUENCE</scope>
    <source>
        <strain evidence="1">Hyas-2018</strain>
    </source>
</reference>
<evidence type="ECO:0000313" key="1">
    <source>
        <dbReference type="EMBL" id="KAH6946395.1"/>
    </source>
</evidence>
<sequence>MYARLKRFDFAAGGTAPSEWSQAGEMGRWSSYLFVSSAHLEGIDGVNPNARAHTLARECTNRAGGGEASGGNVDLRKDPSTTFNEITSSYKLSRRRFPLPNARLNRAQGITFRLLRTDTYLCPRT</sequence>
<proteinExistence type="predicted"/>
<gene>
    <name evidence="1" type="ORF">HPB50_013229</name>
</gene>
<organism evidence="1 2">
    <name type="scientific">Hyalomma asiaticum</name>
    <name type="common">Tick</name>
    <dbReference type="NCBI Taxonomy" id="266040"/>
    <lineage>
        <taxon>Eukaryota</taxon>
        <taxon>Metazoa</taxon>
        <taxon>Ecdysozoa</taxon>
        <taxon>Arthropoda</taxon>
        <taxon>Chelicerata</taxon>
        <taxon>Arachnida</taxon>
        <taxon>Acari</taxon>
        <taxon>Parasitiformes</taxon>
        <taxon>Ixodida</taxon>
        <taxon>Ixodoidea</taxon>
        <taxon>Ixodidae</taxon>
        <taxon>Hyalomminae</taxon>
        <taxon>Hyalomma</taxon>
    </lineage>
</organism>
<evidence type="ECO:0000313" key="2">
    <source>
        <dbReference type="Proteomes" id="UP000821845"/>
    </source>
</evidence>
<keyword evidence="2" id="KW-1185">Reference proteome</keyword>
<protein>
    <submittedName>
        <fullName evidence="1">Uncharacterized protein</fullName>
    </submittedName>
</protein>
<dbReference type="Proteomes" id="UP000821845">
    <property type="component" value="Chromosome 1"/>
</dbReference>
<comment type="caution">
    <text evidence="1">The sequence shown here is derived from an EMBL/GenBank/DDBJ whole genome shotgun (WGS) entry which is preliminary data.</text>
</comment>
<accession>A0ACB7THW2</accession>